<accession>A0A1G2EZM5</accession>
<feature type="domain" description="Glutamine amidotransferase type-2" evidence="3">
    <location>
        <begin position="2"/>
        <end position="240"/>
    </location>
</feature>
<proteinExistence type="predicted"/>
<dbReference type="InterPro" id="IPR029057">
    <property type="entry name" value="PRTase-like"/>
</dbReference>
<sequence length="357" mass="39170">MCGVAGAVLAKNRHNLGKYLYAMLYNLQHRGKESAGIFVDKGEGHSQKAEGVGTIDRVFMGVDLDNFGGFAGVAHNRYSTSGLNPGSVSRSEESLMACQPMAGIFQGKTFALSYNGNLVNTEELQDIISEKITNGRHIMPIRPDVDTALIVALIEMSQTCDFKGALQETLPLLSGAFSMTVLYDGKLYVVRDCLGFRPIFICQFRDGIAVASETCAFSSLPEAGEPQMLAQGGMAVISSDRPYGYDVGLWSKNAHRGCFCIFEYIYFARPDGFLGKERVMFIQERLGQKLAMEAPSDADMVIGVPDSGINAARGYAKALELSFRPEAIFRPHTVGRTFIDPVQDLRREGVRFKHFVI</sequence>
<evidence type="ECO:0000259" key="3">
    <source>
        <dbReference type="PROSITE" id="PS51278"/>
    </source>
</evidence>
<evidence type="ECO:0000313" key="5">
    <source>
        <dbReference type="Proteomes" id="UP000178428"/>
    </source>
</evidence>
<name>A0A1G2EZM5_9BACT</name>
<dbReference type="EMBL" id="MHMR01000015">
    <property type="protein sequence ID" value="OGZ30791.1"/>
    <property type="molecule type" value="Genomic_DNA"/>
</dbReference>
<dbReference type="SUPFAM" id="SSF56235">
    <property type="entry name" value="N-terminal nucleophile aminohydrolases (Ntn hydrolases)"/>
    <property type="match status" value="1"/>
</dbReference>
<comment type="caution">
    <text evidence="4">The sequence shown here is derived from an EMBL/GenBank/DDBJ whole genome shotgun (WGS) entry which is preliminary data.</text>
</comment>
<dbReference type="Proteomes" id="UP000178428">
    <property type="component" value="Unassembled WGS sequence"/>
</dbReference>
<gene>
    <name evidence="4" type="ORF">A3J00_04095</name>
</gene>
<keyword evidence="1" id="KW-0808">Transferase</keyword>
<dbReference type="STRING" id="1801725.A3J00_04095"/>
<feature type="non-terminal residue" evidence="4">
    <location>
        <position position="357"/>
    </location>
</feature>
<evidence type="ECO:0000256" key="2">
    <source>
        <dbReference type="ARBA" id="ARBA00022962"/>
    </source>
</evidence>
<dbReference type="PANTHER" id="PTHR11907">
    <property type="entry name" value="AMIDOPHOSPHORIBOSYLTRANSFERASE"/>
    <property type="match status" value="1"/>
</dbReference>
<dbReference type="PROSITE" id="PS51278">
    <property type="entry name" value="GATASE_TYPE_2"/>
    <property type="match status" value="1"/>
</dbReference>
<evidence type="ECO:0000313" key="4">
    <source>
        <dbReference type="EMBL" id="OGZ30791.1"/>
    </source>
</evidence>
<keyword evidence="2" id="KW-0315">Glutamine amidotransferase</keyword>
<protein>
    <recommendedName>
        <fullName evidence="3">Glutamine amidotransferase type-2 domain-containing protein</fullName>
    </recommendedName>
</protein>
<organism evidence="4 5">
    <name type="scientific">Candidatus Niyogibacteria bacterium RIFCSPLOWO2_02_FULL_45_13</name>
    <dbReference type="NCBI Taxonomy" id="1801725"/>
    <lineage>
        <taxon>Bacteria</taxon>
        <taxon>Candidatus Niyogiibacteriota</taxon>
    </lineage>
</organism>
<dbReference type="InterPro" id="IPR029055">
    <property type="entry name" value="Ntn_hydrolases_N"/>
</dbReference>
<dbReference type="InterPro" id="IPR017932">
    <property type="entry name" value="GATase_2_dom"/>
</dbReference>
<evidence type="ECO:0000256" key="1">
    <source>
        <dbReference type="ARBA" id="ARBA00022679"/>
    </source>
</evidence>
<dbReference type="Pfam" id="PF13537">
    <property type="entry name" value="GATase_7"/>
    <property type="match status" value="1"/>
</dbReference>
<dbReference type="Gene3D" id="3.60.20.10">
    <property type="entry name" value="Glutamine Phosphoribosylpyrophosphate, subunit 1, domain 1"/>
    <property type="match status" value="1"/>
</dbReference>
<reference evidence="4 5" key="1">
    <citation type="journal article" date="2016" name="Nat. Commun.">
        <title>Thousands of microbial genomes shed light on interconnected biogeochemical processes in an aquifer system.</title>
        <authorList>
            <person name="Anantharaman K."/>
            <person name="Brown C.T."/>
            <person name="Hug L.A."/>
            <person name="Sharon I."/>
            <person name="Castelle C.J."/>
            <person name="Probst A.J."/>
            <person name="Thomas B.C."/>
            <person name="Singh A."/>
            <person name="Wilkins M.J."/>
            <person name="Karaoz U."/>
            <person name="Brodie E.L."/>
            <person name="Williams K.H."/>
            <person name="Hubbard S.S."/>
            <person name="Banfield J.F."/>
        </authorList>
    </citation>
    <scope>NUCLEOTIDE SEQUENCE [LARGE SCALE GENOMIC DNA]</scope>
</reference>
<dbReference type="GO" id="GO:0016740">
    <property type="term" value="F:transferase activity"/>
    <property type="evidence" value="ECO:0007669"/>
    <property type="project" value="UniProtKB-KW"/>
</dbReference>
<dbReference type="AlphaFoldDB" id="A0A1G2EZM5"/>
<dbReference type="SUPFAM" id="SSF53271">
    <property type="entry name" value="PRTase-like"/>
    <property type="match status" value="1"/>
</dbReference>